<dbReference type="NCBIfam" id="TIGR01021">
    <property type="entry name" value="rpsE_bact"/>
    <property type="match status" value="1"/>
</dbReference>
<dbReference type="InterPro" id="IPR005324">
    <property type="entry name" value="Ribosomal_uS5_C"/>
</dbReference>
<dbReference type="HAMAP" id="MF_01307_B">
    <property type="entry name" value="Ribosomal_uS5_B"/>
    <property type="match status" value="1"/>
</dbReference>
<sequence length="353" mass="38490">MFVLGETIGDCSSSSDENTSIQVIKSTTCEHGNDQYNTIQHLFSLSSSPFIIISSITMASSSFTSPLSSTFSTLSLRRTTTHHHPTFFPLQKPLNFPSIKTQIHATDIDTTFFDNVDPDEINTFDPPEKPDGFVAPPSFDEGPVETEEQIARAYEELYGPAYSGESVLGNDVYVMDSKVKKTSSFGKVKKDKIRDGFEERVVQVRRVTKVVKGGKQLHFRAVVVVGDKKGQVGVGVGKAKEVVAAVQKSATNARRNIITVPMTKYLTFPHRSDGDYGAAKVMLRPASPGTGVIAGGAVRIVLEMAGVENALGKQLGSNNALNNARATVVAVQQMRQFSEVARERGIPMEELWK</sequence>
<dbReference type="SUPFAM" id="SSF54211">
    <property type="entry name" value="Ribosomal protein S5 domain 2-like"/>
    <property type="match status" value="1"/>
</dbReference>
<evidence type="ECO:0000313" key="12">
    <source>
        <dbReference type="Proteomes" id="UP001229421"/>
    </source>
</evidence>
<accession>A0AAD8KGM5</accession>
<name>A0AAD8KGM5_TARER</name>
<dbReference type="InterPro" id="IPR014721">
    <property type="entry name" value="Ribsml_uS5_D2-typ_fold_subgr"/>
</dbReference>
<evidence type="ECO:0000256" key="9">
    <source>
        <dbReference type="RuleBase" id="RU003823"/>
    </source>
</evidence>
<evidence type="ECO:0000313" key="11">
    <source>
        <dbReference type="EMBL" id="KAK1422669.1"/>
    </source>
</evidence>
<gene>
    <name evidence="11" type="ORF">QVD17_17955</name>
</gene>
<keyword evidence="3" id="KW-0694">RNA-binding</keyword>
<dbReference type="Gene3D" id="3.30.230.10">
    <property type="match status" value="1"/>
</dbReference>
<organism evidence="11 12">
    <name type="scientific">Tagetes erecta</name>
    <name type="common">African marigold</name>
    <dbReference type="NCBI Taxonomy" id="13708"/>
    <lineage>
        <taxon>Eukaryota</taxon>
        <taxon>Viridiplantae</taxon>
        <taxon>Streptophyta</taxon>
        <taxon>Embryophyta</taxon>
        <taxon>Tracheophyta</taxon>
        <taxon>Spermatophyta</taxon>
        <taxon>Magnoliopsida</taxon>
        <taxon>eudicotyledons</taxon>
        <taxon>Gunneridae</taxon>
        <taxon>Pentapetalae</taxon>
        <taxon>asterids</taxon>
        <taxon>campanulids</taxon>
        <taxon>Asterales</taxon>
        <taxon>Asteraceae</taxon>
        <taxon>Asteroideae</taxon>
        <taxon>Heliantheae alliance</taxon>
        <taxon>Tageteae</taxon>
        <taxon>Tagetes</taxon>
    </lineage>
</organism>
<keyword evidence="5 8" id="KW-0687">Ribonucleoprotein</keyword>
<proteinExistence type="inferred from homology"/>
<evidence type="ECO:0000259" key="10">
    <source>
        <dbReference type="PROSITE" id="PS50881"/>
    </source>
</evidence>
<dbReference type="SUPFAM" id="SSF54768">
    <property type="entry name" value="dsRNA-binding domain-like"/>
    <property type="match status" value="1"/>
</dbReference>
<dbReference type="AlphaFoldDB" id="A0AAD8KGM5"/>
<evidence type="ECO:0000256" key="8">
    <source>
        <dbReference type="PROSITE-ProRule" id="PRU00268"/>
    </source>
</evidence>
<dbReference type="GO" id="GO:0005763">
    <property type="term" value="C:mitochondrial small ribosomal subunit"/>
    <property type="evidence" value="ECO:0007669"/>
    <property type="project" value="TreeGrafter"/>
</dbReference>
<dbReference type="GO" id="GO:0019843">
    <property type="term" value="F:rRNA binding"/>
    <property type="evidence" value="ECO:0007669"/>
    <property type="project" value="UniProtKB-KW"/>
</dbReference>
<dbReference type="GO" id="GO:0003735">
    <property type="term" value="F:structural constituent of ribosome"/>
    <property type="evidence" value="ECO:0007669"/>
    <property type="project" value="UniProtKB-UniRule"/>
</dbReference>
<dbReference type="Proteomes" id="UP001229421">
    <property type="component" value="Unassembled WGS sequence"/>
</dbReference>
<reference evidence="11" key="1">
    <citation type="journal article" date="2023" name="bioRxiv">
        <title>Improved chromosome-level genome assembly for marigold (Tagetes erecta).</title>
        <authorList>
            <person name="Jiang F."/>
            <person name="Yuan L."/>
            <person name="Wang S."/>
            <person name="Wang H."/>
            <person name="Xu D."/>
            <person name="Wang A."/>
            <person name="Fan W."/>
        </authorList>
    </citation>
    <scope>NUCLEOTIDE SEQUENCE</scope>
    <source>
        <strain evidence="11">WSJ</strain>
        <tissue evidence="11">Leaf</tissue>
    </source>
</reference>
<dbReference type="PROSITE" id="PS50881">
    <property type="entry name" value="S5_DSRBD"/>
    <property type="match status" value="1"/>
</dbReference>
<dbReference type="GO" id="GO:0042254">
    <property type="term" value="P:ribosome biogenesis"/>
    <property type="evidence" value="ECO:0007669"/>
    <property type="project" value="UniProtKB-ARBA"/>
</dbReference>
<dbReference type="GO" id="GO:0006412">
    <property type="term" value="P:translation"/>
    <property type="evidence" value="ECO:0007669"/>
    <property type="project" value="InterPro"/>
</dbReference>
<comment type="caution">
    <text evidence="11">The sequence shown here is derived from an EMBL/GenBank/DDBJ whole genome shotgun (WGS) entry which is preliminary data.</text>
</comment>
<dbReference type="FunFam" id="3.30.230.10:FF:000002">
    <property type="entry name" value="30S ribosomal protein S5"/>
    <property type="match status" value="1"/>
</dbReference>
<dbReference type="GO" id="GO:0003729">
    <property type="term" value="F:mRNA binding"/>
    <property type="evidence" value="ECO:0007669"/>
    <property type="project" value="UniProtKB-ARBA"/>
</dbReference>
<comment type="similarity">
    <text evidence="1 9">Belongs to the universal ribosomal protein uS5 family.</text>
</comment>
<evidence type="ECO:0000256" key="4">
    <source>
        <dbReference type="ARBA" id="ARBA00022980"/>
    </source>
</evidence>
<protein>
    <recommendedName>
        <fullName evidence="6">Small ribosomal subunit protein uS5c</fullName>
    </recommendedName>
    <alternativeName>
        <fullName evidence="7">30S ribosomal protein S5, chloroplastic</fullName>
    </alternativeName>
</protein>
<dbReference type="PANTHER" id="PTHR13718">
    <property type="entry name" value="RIBOSOMAL S SUBUNIT"/>
    <property type="match status" value="1"/>
</dbReference>
<dbReference type="InterPro" id="IPR000851">
    <property type="entry name" value="Ribosomal_uS5"/>
</dbReference>
<dbReference type="InterPro" id="IPR005712">
    <property type="entry name" value="Ribosomal_uS5_bac-type"/>
</dbReference>
<dbReference type="Gene3D" id="3.30.160.20">
    <property type="match status" value="1"/>
</dbReference>
<feature type="domain" description="S5 DRBM" evidence="10">
    <location>
        <begin position="197"/>
        <end position="260"/>
    </location>
</feature>
<evidence type="ECO:0000256" key="3">
    <source>
        <dbReference type="ARBA" id="ARBA00022884"/>
    </source>
</evidence>
<keyword evidence="2" id="KW-0699">rRNA-binding</keyword>
<evidence type="ECO:0000256" key="7">
    <source>
        <dbReference type="ARBA" id="ARBA00035347"/>
    </source>
</evidence>
<dbReference type="PROSITE" id="PS00585">
    <property type="entry name" value="RIBOSOMAL_S5"/>
    <property type="match status" value="1"/>
</dbReference>
<dbReference type="InterPro" id="IPR018192">
    <property type="entry name" value="Ribosomal_uS5_N_CS"/>
</dbReference>
<evidence type="ECO:0000256" key="6">
    <source>
        <dbReference type="ARBA" id="ARBA00035156"/>
    </source>
</evidence>
<dbReference type="PANTHER" id="PTHR13718:SF61">
    <property type="entry name" value="SMALL RIBOSOMAL SUBUNIT PROTEIN US5M"/>
    <property type="match status" value="1"/>
</dbReference>
<evidence type="ECO:0000256" key="2">
    <source>
        <dbReference type="ARBA" id="ARBA00022730"/>
    </source>
</evidence>
<keyword evidence="12" id="KW-1185">Reference proteome</keyword>
<dbReference type="FunFam" id="3.30.160.20:FF:000001">
    <property type="entry name" value="30S ribosomal protein S5"/>
    <property type="match status" value="1"/>
</dbReference>
<dbReference type="EMBL" id="JAUHHV010000005">
    <property type="protein sequence ID" value="KAK1422669.1"/>
    <property type="molecule type" value="Genomic_DNA"/>
</dbReference>
<evidence type="ECO:0000256" key="5">
    <source>
        <dbReference type="ARBA" id="ARBA00023274"/>
    </source>
</evidence>
<dbReference type="Pfam" id="PF00333">
    <property type="entry name" value="Ribosomal_S5"/>
    <property type="match status" value="1"/>
</dbReference>
<dbReference type="Pfam" id="PF03719">
    <property type="entry name" value="Ribosomal_S5_C"/>
    <property type="match status" value="1"/>
</dbReference>
<dbReference type="InterPro" id="IPR013810">
    <property type="entry name" value="Ribosomal_uS5_N"/>
</dbReference>
<keyword evidence="4 8" id="KW-0689">Ribosomal protein</keyword>
<evidence type="ECO:0000256" key="1">
    <source>
        <dbReference type="ARBA" id="ARBA00008945"/>
    </source>
</evidence>
<dbReference type="InterPro" id="IPR020568">
    <property type="entry name" value="Ribosomal_Su5_D2-typ_SF"/>
</dbReference>